<dbReference type="RefSeq" id="WP_036128210.1">
    <property type="nucleotide sequence ID" value="NZ_ANIE01000002.1"/>
</dbReference>
<keyword evidence="2" id="KW-1185">Reference proteome</keyword>
<name>A0A072N7M2_9GAMM</name>
<dbReference type="EMBL" id="ANIE01000002">
    <property type="protein sequence ID" value="KEF32983.1"/>
    <property type="molecule type" value="Genomic_DNA"/>
</dbReference>
<protein>
    <recommendedName>
        <fullName evidence="3">Amidoligase enzyme</fullName>
    </recommendedName>
</protein>
<dbReference type="PATRIC" id="fig|1137280.3.peg.361"/>
<dbReference type="Proteomes" id="UP000035057">
    <property type="component" value="Unassembled WGS sequence"/>
</dbReference>
<gene>
    <name evidence="1" type="ORF">D777_00545</name>
</gene>
<comment type="caution">
    <text evidence="1">The sequence shown here is derived from an EMBL/GenBank/DDBJ whole genome shotgun (WGS) entry which is preliminary data.</text>
</comment>
<reference evidence="1 2" key="1">
    <citation type="submission" date="2012-12" db="EMBL/GenBank/DDBJ databases">
        <title>Genome assembly of Marinobacter sp. AK21.</title>
        <authorList>
            <person name="Khatri I."/>
            <person name="Kumar R."/>
            <person name="Vaidya B."/>
            <person name="Subramanian S."/>
            <person name="Pinnaka A."/>
        </authorList>
    </citation>
    <scope>NUCLEOTIDE SEQUENCE [LARGE SCALE GENOMIC DNA]</scope>
    <source>
        <strain evidence="1 2">AK21</strain>
    </source>
</reference>
<dbReference type="Pfam" id="PF12224">
    <property type="entry name" value="Amidoligase_2"/>
    <property type="match status" value="1"/>
</dbReference>
<organism evidence="1 2">
    <name type="scientific">Marinobacter nitratireducens</name>
    <dbReference type="NCBI Taxonomy" id="1137280"/>
    <lineage>
        <taxon>Bacteria</taxon>
        <taxon>Pseudomonadati</taxon>
        <taxon>Pseudomonadota</taxon>
        <taxon>Gammaproteobacteria</taxon>
        <taxon>Pseudomonadales</taxon>
        <taxon>Marinobacteraceae</taxon>
        <taxon>Marinobacter</taxon>
    </lineage>
</organism>
<dbReference type="AlphaFoldDB" id="A0A072N7M2"/>
<evidence type="ECO:0000313" key="1">
    <source>
        <dbReference type="EMBL" id="KEF32983.1"/>
    </source>
</evidence>
<dbReference type="InterPro" id="IPR022025">
    <property type="entry name" value="Amidoligase_2"/>
</dbReference>
<sequence length="333" mass="38590">MKDAKTCRLPDILNTEQGQQRRVGIEIELSGLGYKALVELVGQLLKGQPRTPSRYVTEMDTRLGTFTIELDSAPIKELDLSDDRLPDSIRELSGHAMEMIDAAAELIVPLEIVSPPVLFEELEHIEHLVDELRSAGALGSREAIYYAFGLQLNPELPDLQPGTIVRYLQAFAALYDWLKARHQLDISRKFTTYIEPWSNRYTDRLMEDSYEPDLKQLMHDYLEFNPTRNRALDLLPLFSHLDKSLLDQYVQDPRIKSRPTLHYRLPDCDIDNPEWHFSTVWNDWVILEQLATNAADLAELRALYREARKFNLHNLTHSWEDTCGNWLIRKGYV</sequence>
<evidence type="ECO:0008006" key="3">
    <source>
        <dbReference type="Google" id="ProtNLM"/>
    </source>
</evidence>
<evidence type="ECO:0000313" key="2">
    <source>
        <dbReference type="Proteomes" id="UP000035057"/>
    </source>
</evidence>
<dbReference type="OrthoDB" id="5597599at2"/>
<accession>A0A072N7M2</accession>
<dbReference type="STRING" id="1137280.D777_00545"/>
<proteinExistence type="predicted"/>